<keyword evidence="4" id="KW-0813">Transport</keyword>
<dbReference type="InterPro" id="IPR044492">
    <property type="entry name" value="P_typ_ATPase_HD_dom"/>
</dbReference>
<dbReference type="InterPro" id="IPR036412">
    <property type="entry name" value="HAD-like_sf"/>
</dbReference>
<dbReference type="GO" id="GO:0005507">
    <property type="term" value="F:copper ion binding"/>
    <property type="evidence" value="ECO:0007669"/>
    <property type="project" value="InterPro"/>
</dbReference>
<dbReference type="Gene3D" id="3.40.1110.10">
    <property type="entry name" value="Calcium-transporting ATPase, cytoplasmic domain N"/>
    <property type="match status" value="1"/>
</dbReference>
<dbReference type="InterPro" id="IPR036163">
    <property type="entry name" value="HMA_dom_sf"/>
</dbReference>
<dbReference type="OrthoDB" id="73457at2"/>
<gene>
    <name evidence="23" type="ORF">FNU79_10025</name>
</gene>
<dbReference type="NCBIfam" id="TIGR00003">
    <property type="entry name" value="copper ion binding protein"/>
    <property type="match status" value="2"/>
</dbReference>
<name>A0A553UZB6_9DEIO</name>
<feature type="domain" description="HMA" evidence="22">
    <location>
        <begin position="7"/>
        <end position="73"/>
    </location>
</feature>
<dbReference type="InterPro" id="IPR023298">
    <property type="entry name" value="ATPase_P-typ_TM_dom_sf"/>
</dbReference>
<dbReference type="GO" id="GO:0140581">
    <property type="term" value="F:P-type monovalent copper transporter activity"/>
    <property type="evidence" value="ECO:0007669"/>
    <property type="project" value="UniProtKB-EC"/>
</dbReference>
<dbReference type="InterPro" id="IPR023214">
    <property type="entry name" value="HAD_sf"/>
</dbReference>
<feature type="transmembrane region" description="Helical" evidence="20">
    <location>
        <begin position="270"/>
        <end position="288"/>
    </location>
</feature>
<dbReference type="NCBIfam" id="TIGR01494">
    <property type="entry name" value="ATPase_P-type"/>
    <property type="match status" value="1"/>
</dbReference>
<dbReference type="InterPro" id="IPR001757">
    <property type="entry name" value="P_typ_ATPase"/>
</dbReference>
<evidence type="ECO:0000256" key="11">
    <source>
        <dbReference type="ARBA" id="ARBA00022796"/>
    </source>
</evidence>
<evidence type="ECO:0000313" key="23">
    <source>
        <dbReference type="EMBL" id="TSA85520.1"/>
    </source>
</evidence>
<dbReference type="FunFam" id="3.40.50.1000:FF:000144">
    <property type="entry name" value="copper-transporting ATPase 1 isoform X2"/>
    <property type="match status" value="1"/>
</dbReference>
<keyword evidence="10 20" id="KW-0547">Nucleotide-binding</keyword>
<keyword evidence="13" id="KW-0460">Magnesium</keyword>
<dbReference type="FunFam" id="2.70.150.10:FF:000002">
    <property type="entry name" value="Copper-transporting ATPase 1, putative"/>
    <property type="match status" value="1"/>
</dbReference>
<dbReference type="EC" id="7.2.2.8" evidence="3"/>
<keyword evidence="14" id="KW-1278">Translocase</keyword>
<dbReference type="Pfam" id="PF00702">
    <property type="entry name" value="Hydrolase"/>
    <property type="match status" value="1"/>
</dbReference>
<dbReference type="SUPFAM" id="SSF81665">
    <property type="entry name" value="Calcium ATPase, transmembrane domain M"/>
    <property type="match status" value="1"/>
</dbReference>
<evidence type="ECO:0000256" key="18">
    <source>
        <dbReference type="ARBA" id="ARBA00023136"/>
    </source>
</evidence>
<dbReference type="GO" id="GO:0055070">
    <property type="term" value="P:copper ion homeostasis"/>
    <property type="evidence" value="ECO:0007669"/>
    <property type="project" value="TreeGrafter"/>
</dbReference>
<evidence type="ECO:0000256" key="12">
    <source>
        <dbReference type="ARBA" id="ARBA00022840"/>
    </source>
</evidence>
<feature type="transmembrane region" description="Helical" evidence="20">
    <location>
        <begin position="238"/>
        <end position="258"/>
    </location>
</feature>
<dbReference type="SUPFAM" id="SSF56784">
    <property type="entry name" value="HAD-like"/>
    <property type="match status" value="1"/>
</dbReference>
<evidence type="ECO:0000256" key="21">
    <source>
        <dbReference type="SAM" id="MobiDB-lite"/>
    </source>
</evidence>
<keyword evidence="18 20" id="KW-0472">Membrane</keyword>
<evidence type="ECO:0000259" key="22">
    <source>
        <dbReference type="PROSITE" id="PS50846"/>
    </source>
</evidence>
<dbReference type="GO" id="GO:0016887">
    <property type="term" value="F:ATP hydrolysis activity"/>
    <property type="evidence" value="ECO:0007669"/>
    <property type="project" value="InterPro"/>
</dbReference>
<dbReference type="Pfam" id="PF00122">
    <property type="entry name" value="E1-E2_ATPase"/>
    <property type="match status" value="1"/>
</dbReference>
<proteinExistence type="inferred from homology"/>
<keyword evidence="15 20" id="KW-1133">Transmembrane helix</keyword>
<dbReference type="InterPro" id="IPR006121">
    <property type="entry name" value="HMA_dom"/>
</dbReference>
<dbReference type="CDD" id="cd00371">
    <property type="entry name" value="HMA"/>
    <property type="match status" value="2"/>
</dbReference>
<dbReference type="SUPFAM" id="SSF55008">
    <property type="entry name" value="HMA, heavy metal-associated domain"/>
    <property type="match status" value="2"/>
</dbReference>
<dbReference type="Gene3D" id="3.40.50.1000">
    <property type="entry name" value="HAD superfamily/HAD-like"/>
    <property type="match status" value="1"/>
</dbReference>
<dbReference type="CDD" id="cd02094">
    <property type="entry name" value="P-type_ATPase_Cu-like"/>
    <property type="match status" value="1"/>
</dbReference>
<dbReference type="NCBIfam" id="TIGR01525">
    <property type="entry name" value="ATPase-IB_hvy"/>
    <property type="match status" value="1"/>
</dbReference>
<evidence type="ECO:0000313" key="24">
    <source>
        <dbReference type="Proteomes" id="UP000316092"/>
    </source>
</evidence>
<dbReference type="SFLD" id="SFLDF00027">
    <property type="entry name" value="p-type_atpase"/>
    <property type="match status" value="1"/>
</dbReference>
<dbReference type="NCBIfam" id="TIGR01511">
    <property type="entry name" value="ATPase-IB1_Cu"/>
    <property type="match status" value="1"/>
</dbReference>
<evidence type="ECO:0000256" key="13">
    <source>
        <dbReference type="ARBA" id="ARBA00022842"/>
    </source>
</evidence>
<evidence type="ECO:0000256" key="6">
    <source>
        <dbReference type="ARBA" id="ARBA00022553"/>
    </source>
</evidence>
<dbReference type="SFLD" id="SFLDS00003">
    <property type="entry name" value="Haloacid_Dehalogenase"/>
    <property type="match status" value="1"/>
</dbReference>
<dbReference type="InterPro" id="IPR027256">
    <property type="entry name" value="P-typ_ATPase_IB"/>
</dbReference>
<dbReference type="AlphaFoldDB" id="A0A553UZB6"/>
<keyword evidence="6" id="KW-0597">Phosphoprotein</keyword>
<evidence type="ECO:0000256" key="20">
    <source>
        <dbReference type="RuleBase" id="RU362081"/>
    </source>
</evidence>
<evidence type="ECO:0000256" key="17">
    <source>
        <dbReference type="ARBA" id="ARBA00023065"/>
    </source>
</evidence>
<dbReference type="PROSITE" id="PS50846">
    <property type="entry name" value="HMA_2"/>
    <property type="match status" value="2"/>
</dbReference>
<keyword evidence="17" id="KW-0406">Ion transport</keyword>
<dbReference type="InterPro" id="IPR018303">
    <property type="entry name" value="ATPase_P-typ_P_site"/>
</dbReference>
<evidence type="ECO:0000256" key="4">
    <source>
        <dbReference type="ARBA" id="ARBA00022448"/>
    </source>
</evidence>
<evidence type="ECO:0000256" key="2">
    <source>
        <dbReference type="ARBA" id="ARBA00006024"/>
    </source>
</evidence>
<evidence type="ECO:0000256" key="14">
    <source>
        <dbReference type="ARBA" id="ARBA00022967"/>
    </source>
</evidence>
<evidence type="ECO:0000256" key="10">
    <source>
        <dbReference type="ARBA" id="ARBA00022741"/>
    </source>
</evidence>
<organism evidence="23 24">
    <name type="scientific">Deinococcus detaillensis</name>
    <dbReference type="NCBI Taxonomy" id="2592048"/>
    <lineage>
        <taxon>Bacteria</taxon>
        <taxon>Thermotogati</taxon>
        <taxon>Deinococcota</taxon>
        <taxon>Deinococci</taxon>
        <taxon>Deinococcales</taxon>
        <taxon>Deinococcaceae</taxon>
        <taxon>Deinococcus</taxon>
    </lineage>
</organism>
<evidence type="ECO:0000256" key="19">
    <source>
        <dbReference type="ARBA" id="ARBA00049289"/>
    </source>
</evidence>
<feature type="domain" description="HMA" evidence="22">
    <location>
        <begin position="75"/>
        <end position="141"/>
    </location>
</feature>
<comment type="subcellular location">
    <subcellularLocation>
        <location evidence="1">Cell membrane</location>
        <topology evidence="1">Multi-pass membrane protein</topology>
    </subcellularLocation>
</comment>
<evidence type="ECO:0000256" key="15">
    <source>
        <dbReference type="ARBA" id="ARBA00022989"/>
    </source>
</evidence>
<feature type="compositionally biased region" description="Pro residues" evidence="21">
    <location>
        <begin position="820"/>
        <end position="838"/>
    </location>
</feature>
<keyword evidence="24" id="KW-1185">Reference proteome</keyword>
<feature type="transmembrane region" description="Helical" evidence="20">
    <location>
        <begin position="168"/>
        <end position="188"/>
    </location>
</feature>
<evidence type="ECO:0000256" key="9">
    <source>
        <dbReference type="ARBA" id="ARBA00022737"/>
    </source>
</evidence>
<dbReference type="InterPro" id="IPR023299">
    <property type="entry name" value="ATPase_P-typ_cyto_dom_N"/>
</dbReference>
<keyword evidence="7 20" id="KW-0812">Transmembrane</keyword>
<keyword evidence="9" id="KW-0677">Repeat</keyword>
<feature type="transmembrane region" description="Helical" evidence="20">
    <location>
        <begin position="766"/>
        <end position="789"/>
    </location>
</feature>
<evidence type="ECO:0000256" key="16">
    <source>
        <dbReference type="ARBA" id="ARBA00023008"/>
    </source>
</evidence>
<keyword evidence="12 20" id="KW-0067">ATP-binding</keyword>
<dbReference type="Pfam" id="PF00403">
    <property type="entry name" value="HMA"/>
    <property type="match status" value="2"/>
</dbReference>
<evidence type="ECO:0000256" key="5">
    <source>
        <dbReference type="ARBA" id="ARBA00022475"/>
    </source>
</evidence>
<dbReference type="SFLD" id="SFLDG00002">
    <property type="entry name" value="C1.7:_P-type_atpase_like"/>
    <property type="match status" value="1"/>
</dbReference>
<evidence type="ECO:0000256" key="3">
    <source>
        <dbReference type="ARBA" id="ARBA00012517"/>
    </source>
</evidence>
<dbReference type="GO" id="GO:0005886">
    <property type="term" value="C:plasma membrane"/>
    <property type="evidence" value="ECO:0007669"/>
    <property type="project" value="UniProtKB-SubCell"/>
</dbReference>
<dbReference type="Proteomes" id="UP000316092">
    <property type="component" value="Unassembled WGS sequence"/>
</dbReference>
<dbReference type="SUPFAM" id="SSF81653">
    <property type="entry name" value="Calcium ATPase, transduction domain A"/>
    <property type="match status" value="1"/>
</dbReference>
<feature type="transmembrane region" description="Helical" evidence="20">
    <location>
        <begin position="795"/>
        <end position="813"/>
    </location>
</feature>
<feature type="region of interest" description="Disordered" evidence="21">
    <location>
        <begin position="820"/>
        <end position="845"/>
    </location>
</feature>
<accession>A0A553UZB6</accession>
<dbReference type="Gene3D" id="2.70.150.10">
    <property type="entry name" value="Calcium-transporting ATPase, cytoplasmic transduction domain A"/>
    <property type="match status" value="1"/>
</dbReference>
<feature type="transmembrane region" description="Helical" evidence="20">
    <location>
        <begin position="422"/>
        <end position="444"/>
    </location>
</feature>
<protein>
    <recommendedName>
        <fullName evidence="3">P-type Cu(+) transporter</fullName>
        <ecNumber evidence="3">7.2.2.8</ecNumber>
    </recommendedName>
</protein>
<keyword evidence="8 20" id="KW-0479">Metal-binding</keyword>
<comment type="caution">
    <text evidence="23">The sequence shown here is derived from an EMBL/GenBank/DDBJ whole genome shotgun (WGS) entry which is preliminary data.</text>
</comment>
<dbReference type="EMBL" id="VKDB01000009">
    <property type="protein sequence ID" value="TSA85520.1"/>
    <property type="molecule type" value="Genomic_DNA"/>
</dbReference>
<feature type="transmembrane region" description="Helical" evidence="20">
    <location>
        <begin position="194"/>
        <end position="217"/>
    </location>
</feature>
<evidence type="ECO:0000256" key="8">
    <source>
        <dbReference type="ARBA" id="ARBA00022723"/>
    </source>
</evidence>
<dbReference type="PROSITE" id="PS01047">
    <property type="entry name" value="HMA_1"/>
    <property type="match status" value="2"/>
</dbReference>
<dbReference type="InterPro" id="IPR017969">
    <property type="entry name" value="Heavy-metal-associated_CS"/>
</dbReference>
<dbReference type="PRINTS" id="PR00942">
    <property type="entry name" value="CUATPASEI"/>
</dbReference>
<dbReference type="PROSITE" id="PS00154">
    <property type="entry name" value="ATPASE_E1_E2"/>
    <property type="match status" value="1"/>
</dbReference>
<dbReference type="InterPro" id="IPR006122">
    <property type="entry name" value="HMA_Cu_ion-bd"/>
</dbReference>
<keyword evidence="5 20" id="KW-1003">Cell membrane</keyword>
<dbReference type="PANTHER" id="PTHR43520">
    <property type="entry name" value="ATP7, ISOFORM B"/>
    <property type="match status" value="1"/>
</dbReference>
<dbReference type="GO" id="GO:0043682">
    <property type="term" value="F:P-type divalent copper transporter activity"/>
    <property type="evidence" value="ECO:0007669"/>
    <property type="project" value="TreeGrafter"/>
</dbReference>
<sequence>MTANESATLEIGVQGMTCASCVGRVERGLKKVDGVEDATVNLATERATVRFDAAQTDAKTLIAKVRDVGYEPITAELDLPITGMTCANCVGRVERALSKVDGVLSASVNLASERAHIQYLPASTTPGQLKTAVREAGYGVLETEAGEAGVDTQRAAREAEVSHLRSQVVFSAVFAVPLLLLAMLPMLVPALDAALMRAVPMTALNWIMLALAAPVQFGPGRRFYRLGWASLKHRSPDMNALVMIGTSAAFFYSLAVTLAPQLFPAGTAHVYYEASGVVITLILLGKYFEALAKGRSSEAMKTLLSLQPKEARVLRGDIESLISVDEVQVSDTLRVLPGESIPLDAEVLAGQSYVNESMITGESVPIQKTQGAAVIGGTLNGNGALTLRVTRVGNDTALAQIIKLVETAQGSKPPIQGLADKVVAVFVPIVLVIAAVTFAAWFFLGGEGALSQALINMVAVLIIACPCAMGLATPVSVMVGTGKAAELGVLFKSGTALEGLQAAQVIALDKTGTLTKGQPELTDLELTAGFEREQVLRLVASAEQDSEHPIARAIVDAAKRESLSLSAPQSSQAVPGFGLEASVNGVRVQVGADRYMAQLNLSPDVFAAQAEQLGNEGKSPLYVALDGQLAAILAVADPVKEGSREAVAALHSQGLKVAMITGDNARTAQAIARQLGIDQVQAEVLPGDKAEAVKALQAGGQKVAFVGDGINDAPALAQADVGIAIGTGTDVAVETADVVLMSGDLRGVPNALALSRATLRNIRLNLFWAFGYNILLIPVAAGVLIPAFGIRLSPVLAAAAMGFSSVFVLSNALRLRRFKPPLPPSSPASPSPERPPAPEAQGRLT</sequence>
<dbReference type="InterPro" id="IPR059000">
    <property type="entry name" value="ATPase_P-type_domA"/>
</dbReference>
<dbReference type="InterPro" id="IPR008250">
    <property type="entry name" value="ATPase_P-typ_transduc_dom_A_sf"/>
</dbReference>
<dbReference type="PRINTS" id="PR00119">
    <property type="entry name" value="CATATPASE"/>
</dbReference>
<dbReference type="RefSeq" id="WP_143720714.1">
    <property type="nucleotide sequence ID" value="NZ_VKDB01000009.1"/>
</dbReference>
<dbReference type="GO" id="GO:0005524">
    <property type="term" value="F:ATP binding"/>
    <property type="evidence" value="ECO:0007669"/>
    <property type="project" value="UniProtKB-UniRule"/>
</dbReference>
<comment type="similarity">
    <text evidence="2 20">Belongs to the cation transport ATPase (P-type) (TC 3.A.3) family. Type IB subfamily.</text>
</comment>
<keyword evidence="11" id="KW-0187">Copper transport</keyword>
<dbReference type="PANTHER" id="PTHR43520:SF8">
    <property type="entry name" value="P-TYPE CU(+) TRANSPORTER"/>
    <property type="match status" value="1"/>
</dbReference>
<keyword evidence="16" id="KW-0186">Copper</keyword>
<dbReference type="Gene3D" id="3.30.70.100">
    <property type="match status" value="2"/>
</dbReference>
<evidence type="ECO:0000256" key="7">
    <source>
        <dbReference type="ARBA" id="ARBA00022692"/>
    </source>
</evidence>
<reference evidence="23 24" key="1">
    <citation type="submission" date="2019-07" db="EMBL/GenBank/DDBJ databases">
        <title>Deinococcus detaillus sp. nov., isolated from humus soil in Antarctica.</title>
        <authorList>
            <person name="Zhang K."/>
        </authorList>
    </citation>
    <scope>NUCLEOTIDE SEQUENCE [LARGE SCALE GENOMIC DNA]</scope>
    <source>
        <strain evidence="23 24">H1</strain>
    </source>
</reference>
<comment type="catalytic activity">
    <reaction evidence="19">
        <text>Cu(+)(in) + ATP + H2O = Cu(+)(out) + ADP + phosphate + H(+)</text>
        <dbReference type="Rhea" id="RHEA:25792"/>
        <dbReference type="ChEBI" id="CHEBI:15377"/>
        <dbReference type="ChEBI" id="CHEBI:15378"/>
        <dbReference type="ChEBI" id="CHEBI:30616"/>
        <dbReference type="ChEBI" id="CHEBI:43474"/>
        <dbReference type="ChEBI" id="CHEBI:49552"/>
        <dbReference type="ChEBI" id="CHEBI:456216"/>
        <dbReference type="EC" id="7.2.2.8"/>
    </reaction>
</comment>
<evidence type="ECO:0000256" key="1">
    <source>
        <dbReference type="ARBA" id="ARBA00004651"/>
    </source>
</evidence>
<feature type="transmembrane region" description="Helical" evidence="20">
    <location>
        <begin position="450"/>
        <end position="473"/>
    </location>
</feature>
<dbReference type="FunFam" id="3.30.70.100:FF:000005">
    <property type="entry name" value="Copper-exporting P-type ATPase A"/>
    <property type="match status" value="2"/>
</dbReference>